<evidence type="ECO:0000256" key="8">
    <source>
        <dbReference type="SAM" id="Phobius"/>
    </source>
</evidence>
<evidence type="ECO:0000256" key="7">
    <source>
        <dbReference type="SAM" id="MobiDB-lite"/>
    </source>
</evidence>
<keyword evidence="4" id="KW-0130">Cell adhesion</keyword>
<dbReference type="GO" id="GO:0007155">
    <property type="term" value="P:cell adhesion"/>
    <property type="evidence" value="ECO:0007669"/>
    <property type="project" value="UniProtKB-KW"/>
</dbReference>
<evidence type="ECO:0000313" key="10">
    <source>
        <dbReference type="RefSeq" id="XP_025424039.1"/>
    </source>
</evidence>
<sequence>MENKDVTGLEVDDGPQVGSSKTMLSRSFSKVSNVTFSAKKTMAQGLMDISLLTANANQLRYIIEYRHDNPTNFIVLLALIVCSLILQVIVGTMLIFKERMRCCGGSGGENAANVDAVQLNNYAVLGVFLITIINIFIAAFTIAST</sequence>
<keyword evidence="6 8" id="KW-0472">Membrane</keyword>
<dbReference type="OrthoDB" id="6114058at2759"/>
<evidence type="ECO:0000256" key="1">
    <source>
        <dbReference type="ARBA" id="ARBA00004141"/>
    </source>
</evidence>
<reference evidence="10" key="1">
    <citation type="submission" date="2025-08" db="UniProtKB">
        <authorList>
            <consortium name="RefSeq"/>
        </authorList>
    </citation>
    <scope>IDENTIFICATION</scope>
    <source>
        <tissue evidence="10">Whole body</tissue>
    </source>
</reference>
<keyword evidence="5 8" id="KW-1133">Transmembrane helix</keyword>
<evidence type="ECO:0000256" key="4">
    <source>
        <dbReference type="ARBA" id="ARBA00022889"/>
    </source>
</evidence>
<dbReference type="InterPro" id="IPR007007">
    <property type="entry name" value="Ninjurin"/>
</dbReference>
<dbReference type="PANTHER" id="PTHR12316">
    <property type="entry name" value="NINJURIN-RELATED"/>
    <property type="match status" value="1"/>
</dbReference>
<feature type="transmembrane region" description="Helical" evidence="8">
    <location>
        <begin position="73"/>
        <end position="96"/>
    </location>
</feature>
<evidence type="ECO:0000256" key="6">
    <source>
        <dbReference type="ARBA" id="ARBA00023136"/>
    </source>
</evidence>
<dbReference type="GO" id="GO:0016020">
    <property type="term" value="C:membrane"/>
    <property type="evidence" value="ECO:0007669"/>
    <property type="project" value="UniProtKB-SubCell"/>
</dbReference>
<dbReference type="GeneID" id="112693265"/>
<keyword evidence="3 8" id="KW-0812">Transmembrane</keyword>
<evidence type="ECO:0000256" key="5">
    <source>
        <dbReference type="ARBA" id="ARBA00022989"/>
    </source>
</evidence>
<dbReference type="GO" id="GO:0042246">
    <property type="term" value="P:tissue regeneration"/>
    <property type="evidence" value="ECO:0007669"/>
    <property type="project" value="InterPro"/>
</dbReference>
<comment type="similarity">
    <text evidence="2">Belongs to the ninjurin family.</text>
</comment>
<evidence type="ECO:0000256" key="3">
    <source>
        <dbReference type="ARBA" id="ARBA00022692"/>
    </source>
</evidence>
<accession>A0A8B8GLB0</accession>
<dbReference type="PANTHER" id="PTHR12316:SF1">
    <property type="entry name" value="NINJURIN-B"/>
    <property type="match status" value="1"/>
</dbReference>
<name>A0A8B8GLB0_9HEMI</name>
<dbReference type="AlphaFoldDB" id="A0A8B8GLB0"/>
<evidence type="ECO:0000256" key="2">
    <source>
        <dbReference type="ARBA" id="ARBA00008141"/>
    </source>
</evidence>
<organism evidence="9 10">
    <name type="scientific">Sipha flava</name>
    <name type="common">yellow sugarcane aphid</name>
    <dbReference type="NCBI Taxonomy" id="143950"/>
    <lineage>
        <taxon>Eukaryota</taxon>
        <taxon>Metazoa</taxon>
        <taxon>Ecdysozoa</taxon>
        <taxon>Arthropoda</taxon>
        <taxon>Hexapoda</taxon>
        <taxon>Insecta</taxon>
        <taxon>Pterygota</taxon>
        <taxon>Neoptera</taxon>
        <taxon>Paraneoptera</taxon>
        <taxon>Hemiptera</taxon>
        <taxon>Sternorrhyncha</taxon>
        <taxon>Aphidomorpha</taxon>
        <taxon>Aphidoidea</taxon>
        <taxon>Aphididae</taxon>
        <taxon>Sipha</taxon>
    </lineage>
</organism>
<comment type="subcellular location">
    <subcellularLocation>
        <location evidence="1">Membrane</location>
        <topology evidence="1">Multi-pass membrane protein</topology>
    </subcellularLocation>
</comment>
<feature type="transmembrane region" description="Helical" evidence="8">
    <location>
        <begin position="122"/>
        <end position="143"/>
    </location>
</feature>
<evidence type="ECO:0000313" key="9">
    <source>
        <dbReference type="Proteomes" id="UP000694846"/>
    </source>
</evidence>
<proteinExistence type="inferred from homology"/>
<feature type="region of interest" description="Disordered" evidence="7">
    <location>
        <begin position="1"/>
        <end position="21"/>
    </location>
</feature>
<dbReference type="Proteomes" id="UP000694846">
    <property type="component" value="Unplaced"/>
</dbReference>
<gene>
    <name evidence="10" type="primary">LOC112693265</name>
</gene>
<dbReference type="Pfam" id="PF04923">
    <property type="entry name" value="Ninjurin"/>
    <property type="match status" value="1"/>
</dbReference>
<protein>
    <submittedName>
        <fullName evidence="10">Ninjurin-1-like</fullName>
    </submittedName>
</protein>
<dbReference type="RefSeq" id="XP_025424039.1">
    <property type="nucleotide sequence ID" value="XM_025568254.1"/>
</dbReference>
<keyword evidence="9" id="KW-1185">Reference proteome</keyword>